<proteinExistence type="predicted"/>
<sequence length="65" mass="7009">MTLLDTSDVYGPFANEELLGRALKSRRDQAVLATKVGALTRDTRGNPVMGLNNRPEHCRCGHGAG</sequence>
<evidence type="ECO:0000259" key="1">
    <source>
        <dbReference type="Pfam" id="PF00248"/>
    </source>
</evidence>
<keyword evidence="3" id="KW-1185">Reference proteome</keyword>
<dbReference type="EMBL" id="JBHSFK010000015">
    <property type="protein sequence ID" value="MFC4502479.1"/>
    <property type="molecule type" value="Genomic_DNA"/>
</dbReference>
<dbReference type="InterPro" id="IPR023210">
    <property type="entry name" value="NADP_OxRdtase_dom"/>
</dbReference>
<protein>
    <submittedName>
        <fullName evidence="2">Aldo/keto reductase</fullName>
    </submittedName>
</protein>
<dbReference type="Proteomes" id="UP001595839">
    <property type="component" value="Unassembled WGS sequence"/>
</dbReference>
<gene>
    <name evidence="2" type="ORF">ACFPIH_23625</name>
</gene>
<evidence type="ECO:0000313" key="2">
    <source>
        <dbReference type="EMBL" id="MFC4502479.1"/>
    </source>
</evidence>
<reference evidence="3" key="1">
    <citation type="journal article" date="2019" name="Int. J. Syst. Evol. Microbiol.">
        <title>The Global Catalogue of Microorganisms (GCM) 10K type strain sequencing project: providing services to taxonomists for standard genome sequencing and annotation.</title>
        <authorList>
            <consortium name="The Broad Institute Genomics Platform"/>
            <consortium name="The Broad Institute Genome Sequencing Center for Infectious Disease"/>
            <person name="Wu L."/>
            <person name="Ma J."/>
        </authorList>
    </citation>
    <scope>NUCLEOTIDE SEQUENCE [LARGE SCALE GENOMIC DNA]</scope>
    <source>
        <strain evidence="3">CGMCC 4.7177</strain>
    </source>
</reference>
<accession>A0ABV9ATB8</accession>
<dbReference type="RefSeq" id="WP_381174951.1">
    <property type="nucleotide sequence ID" value="NZ_JBHSFK010000015.1"/>
</dbReference>
<evidence type="ECO:0000313" key="3">
    <source>
        <dbReference type="Proteomes" id="UP001595839"/>
    </source>
</evidence>
<organism evidence="2 3">
    <name type="scientific">Streptomyces vulcanius</name>
    <dbReference type="NCBI Taxonomy" id="1441876"/>
    <lineage>
        <taxon>Bacteria</taxon>
        <taxon>Bacillati</taxon>
        <taxon>Actinomycetota</taxon>
        <taxon>Actinomycetes</taxon>
        <taxon>Kitasatosporales</taxon>
        <taxon>Streptomycetaceae</taxon>
        <taxon>Streptomyces</taxon>
    </lineage>
</organism>
<comment type="caution">
    <text evidence="2">The sequence shown here is derived from an EMBL/GenBank/DDBJ whole genome shotgun (WGS) entry which is preliminary data.</text>
</comment>
<dbReference type="Gene3D" id="3.20.20.100">
    <property type="entry name" value="NADP-dependent oxidoreductase domain"/>
    <property type="match status" value="1"/>
</dbReference>
<dbReference type="SUPFAM" id="SSF51430">
    <property type="entry name" value="NAD(P)-linked oxidoreductase"/>
    <property type="match status" value="1"/>
</dbReference>
<name>A0ABV9ATB8_9ACTN</name>
<dbReference type="InterPro" id="IPR036812">
    <property type="entry name" value="NAD(P)_OxRdtase_dom_sf"/>
</dbReference>
<dbReference type="Pfam" id="PF00248">
    <property type="entry name" value="Aldo_ket_red"/>
    <property type="match status" value="1"/>
</dbReference>
<feature type="domain" description="NADP-dependent oxidoreductase" evidence="1">
    <location>
        <begin position="1"/>
        <end position="43"/>
    </location>
</feature>